<dbReference type="GO" id="GO:0016787">
    <property type="term" value="F:hydrolase activity"/>
    <property type="evidence" value="ECO:0007669"/>
    <property type="project" value="UniProtKB-KW"/>
</dbReference>
<evidence type="ECO:0000313" key="2">
    <source>
        <dbReference type="Proteomes" id="UP000823842"/>
    </source>
</evidence>
<sequence>MIKSLQNVLENKGGNYIFPFLWMKGESQEVIGEELDRIYDCGIRAVCIESRPHPDFLGEGWWKDMDFIVAKAKEKNMKLWLLDDAHFPTGYANHLIPEKYPERRKVYINYNVQDVWGARTEMTMPIECMMKPRTTWLDLDKPADLEERSKNKPVSIAAFPLAEDRKIDLSQGIDLMPFYENGQVKTKLPEGNWRIFTVYQTRTDGGNPDYINIIDRDSVAVLLEAVYESHYQHYKEEFGTVFAGFFSDEPGMGNVQDFLMNDTIGKKQMPLPWNGDVPRMLKERLGEKALLKLAALWTDTLDPLDAAQVRLAYMDVVTSLYAENFCGQIGQWCEERGVEYVGHVIEDNGEHARLGCGAGHFFRAMSGQHMSGIDSIGAQIMPGGADVSHMGFSEISGKFFHYVLGKMGASAGHLDPKKKGRTLCEACGAYGWKFGVRDMKWLLDHLMVQGVNYFVPHAFSMAEYPDPDCPPHFYARGNNPQYRHFAELMKYTNRMCELLNGGKHGARAAVLYQAEAEWMGDYMDMADAAKVLSNNQVDFDFIPIDALENMEEFNGNMSLDGKTLSLNGQSFMVLFVPYSQYIPKALDDFIKENPDFDVCFIEGYPKAVISPYEKEGTGAFIKKGKVISITDLASYGKEKAASITLEKDFPSMLVYDYEKNGKIYMLFNSDMYQAYEGDVFVEGEKDFILYDGLKNCCVKVPCCKEGGKTRIRLKLPIYHSCLLMEKTKDMEYAGLEGRIEPEETEDFKEEILDLSRNWTVSSCRSIAYPSFGSVTELDELEPYSEKHPEFSGYIRYEKEFELPAELEKAKLTVKYVYECMELWLDGVNYGKCICPPYEIELGRLTKGKHTLRIEAAT</sequence>
<dbReference type="Proteomes" id="UP000823842">
    <property type="component" value="Unassembled WGS sequence"/>
</dbReference>
<accession>A0A9D2RVR7</accession>
<gene>
    <name evidence="1" type="ORF">IAA06_07155</name>
</gene>
<protein>
    <submittedName>
        <fullName evidence="1">Glycoside hydrolase family 2</fullName>
    </submittedName>
</protein>
<dbReference type="InterPro" id="IPR017853">
    <property type="entry name" value="GH"/>
</dbReference>
<reference evidence="1" key="2">
    <citation type="submission" date="2021-04" db="EMBL/GenBank/DDBJ databases">
        <authorList>
            <person name="Gilroy R."/>
        </authorList>
    </citation>
    <scope>NUCLEOTIDE SEQUENCE</scope>
    <source>
        <strain evidence="1">ChiSjej1B19-5720</strain>
    </source>
</reference>
<reference evidence="1" key="1">
    <citation type="journal article" date="2021" name="PeerJ">
        <title>Extensive microbial diversity within the chicken gut microbiome revealed by metagenomics and culture.</title>
        <authorList>
            <person name="Gilroy R."/>
            <person name="Ravi A."/>
            <person name="Getino M."/>
            <person name="Pursley I."/>
            <person name="Horton D.L."/>
            <person name="Alikhan N.F."/>
            <person name="Baker D."/>
            <person name="Gharbi K."/>
            <person name="Hall N."/>
            <person name="Watson M."/>
            <person name="Adriaenssens E.M."/>
            <person name="Foster-Nyarko E."/>
            <person name="Jarju S."/>
            <person name="Secka A."/>
            <person name="Antonio M."/>
            <person name="Oren A."/>
            <person name="Chaudhuri R.R."/>
            <person name="La Ragione R."/>
            <person name="Hildebrand F."/>
            <person name="Pallen M.J."/>
        </authorList>
    </citation>
    <scope>NUCLEOTIDE SEQUENCE</scope>
    <source>
        <strain evidence="1">ChiSjej1B19-5720</strain>
    </source>
</reference>
<evidence type="ECO:0000313" key="1">
    <source>
        <dbReference type="EMBL" id="HJB28558.1"/>
    </source>
</evidence>
<organism evidence="1 2">
    <name type="scientific">Candidatus Blautia faecavium</name>
    <dbReference type="NCBI Taxonomy" id="2838487"/>
    <lineage>
        <taxon>Bacteria</taxon>
        <taxon>Bacillati</taxon>
        <taxon>Bacillota</taxon>
        <taxon>Clostridia</taxon>
        <taxon>Lachnospirales</taxon>
        <taxon>Lachnospiraceae</taxon>
        <taxon>Blautia</taxon>
    </lineage>
</organism>
<dbReference type="PANTHER" id="PTHR36848:SF2">
    <property type="entry name" value="SECRETED PROTEIN"/>
    <property type="match status" value="1"/>
</dbReference>
<dbReference type="SUPFAM" id="SSF49785">
    <property type="entry name" value="Galactose-binding domain-like"/>
    <property type="match status" value="1"/>
</dbReference>
<comment type="caution">
    <text evidence="1">The sequence shown here is derived from an EMBL/GenBank/DDBJ whole genome shotgun (WGS) entry which is preliminary data.</text>
</comment>
<dbReference type="EMBL" id="DWYZ01000138">
    <property type="protein sequence ID" value="HJB28558.1"/>
    <property type="molecule type" value="Genomic_DNA"/>
</dbReference>
<dbReference type="AlphaFoldDB" id="A0A9D2RVR7"/>
<name>A0A9D2RVR7_9FIRM</name>
<dbReference type="InterPro" id="IPR008979">
    <property type="entry name" value="Galactose-bd-like_sf"/>
</dbReference>
<dbReference type="SUPFAM" id="SSF51445">
    <property type="entry name" value="(Trans)glycosidases"/>
    <property type="match status" value="1"/>
</dbReference>
<dbReference type="Gene3D" id="2.60.120.260">
    <property type="entry name" value="Galactose-binding domain-like"/>
    <property type="match status" value="1"/>
</dbReference>
<dbReference type="InterPro" id="IPR053161">
    <property type="entry name" value="Ulvan_degrading_GH"/>
</dbReference>
<proteinExistence type="predicted"/>
<keyword evidence="1" id="KW-0378">Hydrolase</keyword>
<dbReference type="PANTHER" id="PTHR36848">
    <property type="entry name" value="DNA-BINDING PROTEIN (PUTATIVE SECRETED PROTEIN)-RELATED"/>
    <property type="match status" value="1"/>
</dbReference>
<feature type="non-terminal residue" evidence="1">
    <location>
        <position position="857"/>
    </location>
</feature>